<sequence length="55" mass="6584">MRIIIFFYSSIHDAKIMETQINDNFKNNKKPINLIGDKGYIKGDDYRNKIYNENK</sequence>
<proteinExistence type="predicted"/>
<protein>
    <submittedName>
        <fullName evidence="1">Uncharacterized protein</fullName>
    </submittedName>
</protein>
<name>A0A6C0H951_9ZZZZ</name>
<reference evidence="1" key="1">
    <citation type="journal article" date="2020" name="Nature">
        <title>Giant virus diversity and host interactions through global metagenomics.</title>
        <authorList>
            <person name="Schulz F."/>
            <person name="Roux S."/>
            <person name="Paez-Espino D."/>
            <person name="Jungbluth S."/>
            <person name="Walsh D.A."/>
            <person name="Denef V.J."/>
            <person name="McMahon K.D."/>
            <person name="Konstantinidis K.T."/>
            <person name="Eloe-Fadrosh E.A."/>
            <person name="Kyrpides N.C."/>
            <person name="Woyke T."/>
        </authorList>
    </citation>
    <scope>NUCLEOTIDE SEQUENCE</scope>
    <source>
        <strain evidence="1">GVMAG-M-3300023179-82</strain>
    </source>
</reference>
<dbReference type="AlphaFoldDB" id="A0A6C0H951"/>
<evidence type="ECO:0000313" key="1">
    <source>
        <dbReference type="EMBL" id="QHT76523.1"/>
    </source>
</evidence>
<accession>A0A6C0H951</accession>
<organism evidence="1">
    <name type="scientific">viral metagenome</name>
    <dbReference type="NCBI Taxonomy" id="1070528"/>
    <lineage>
        <taxon>unclassified sequences</taxon>
        <taxon>metagenomes</taxon>
        <taxon>organismal metagenomes</taxon>
    </lineage>
</organism>
<dbReference type="EMBL" id="MN739897">
    <property type="protein sequence ID" value="QHT76523.1"/>
    <property type="molecule type" value="Genomic_DNA"/>
</dbReference>